<dbReference type="FunFam" id="2.130.10.10:FF:000695">
    <property type="entry name" value="Lactonase, 7-bladed beta-propeller domain protein"/>
    <property type="match status" value="1"/>
</dbReference>
<dbReference type="Proteomes" id="UP000006253">
    <property type="component" value="Unassembled WGS sequence"/>
</dbReference>
<dbReference type="PANTHER" id="PTHR47197:SF3">
    <property type="entry name" value="DIHYDRO-HEME D1 DEHYDROGENASE"/>
    <property type="match status" value="1"/>
</dbReference>
<organism evidence="1 2">
    <name type="scientific">Leptospira kirschneri str. H1</name>
    <dbReference type="NCBI Taxonomy" id="1049966"/>
    <lineage>
        <taxon>Bacteria</taxon>
        <taxon>Pseudomonadati</taxon>
        <taxon>Spirochaetota</taxon>
        <taxon>Spirochaetia</taxon>
        <taxon>Leptospirales</taxon>
        <taxon>Leptospiraceae</taxon>
        <taxon>Leptospira</taxon>
    </lineage>
</organism>
<proteinExistence type="predicted"/>
<dbReference type="AlphaFoldDB" id="A0A0E2AYB9"/>
<dbReference type="Gene3D" id="2.60.40.3070">
    <property type="match status" value="1"/>
</dbReference>
<dbReference type="Pfam" id="PF10282">
    <property type="entry name" value="Lactonase"/>
    <property type="match status" value="1"/>
</dbReference>
<accession>A0A0E2AYB9</accession>
<dbReference type="InterPro" id="IPR051200">
    <property type="entry name" value="Host-pathogen_enzymatic-act"/>
</dbReference>
<dbReference type="InterPro" id="IPR015943">
    <property type="entry name" value="WD40/YVTN_repeat-like_dom_sf"/>
</dbReference>
<dbReference type="EMBL" id="AHMY02000067">
    <property type="protein sequence ID" value="EKO13848.1"/>
    <property type="molecule type" value="Genomic_DNA"/>
</dbReference>
<dbReference type="Gene3D" id="2.130.10.10">
    <property type="entry name" value="YVTN repeat-like/Quinoprotein amine dehydrogenase"/>
    <property type="match status" value="1"/>
</dbReference>
<comment type="caution">
    <text evidence="1">The sequence shown here is derived from an EMBL/GenBank/DDBJ whole genome shotgun (WGS) entry which is preliminary data.</text>
</comment>
<dbReference type="PANTHER" id="PTHR47197">
    <property type="entry name" value="PROTEIN NIRF"/>
    <property type="match status" value="1"/>
</dbReference>
<reference evidence="1 2" key="1">
    <citation type="submission" date="2012-10" db="EMBL/GenBank/DDBJ databases">
        <authorList>
            <person name="Harkins D.M."/>
            <person name="Durkin A.S."/>
            <person name="Brinkac L.M."/>
            <person name="Selengut J.D."/>
            <person name="Sanka R."/>
            <person name="DePew J."/>
            <person name="Purushe J."/>
            <person name="Peacock S.J."/>
            <person name="Thaipadungpanit J."/>
            <person name="Wuthiekanun V.W."/>
            <person name="Day N.P."/>
            <person name="Vinetz J.M."/>
            <person name="Sutton G.G."/>
            <person name="Nelson W.C."/>
            <person name="Fouts D.E."/>
        </authorList>
    </citation>
    <scope>NUCLEOTIDE SEQUENCE [LARGE SCALE GENOMIC DNA]</scope>
    <source>
        <strain evidence="1 2">H1</strain>
    </source>
</reference>
<evidence type="ECO:0000313" key="1">
    <source>
        <dbReference type="EMBL" id="EKO13848.1"/>
    </source>
</evidence>
<dbReference type="SUPFAM" id="SSF50974">
    <property type="entry name" value="Nitrous oxide reductase, N-terminal domain"/>
    <property type="match status" value="1"/>
</dbReference>
<dbReference type="InterPro" id="IPR011045">
    <property type="entry name" value="N2O_reductase_N"/>
</dbReference>
<protein>
    <submittedName>
        <fullName evidence="1">Lactonase, 7-bladed beta-propeller domain protein</fullName>
    </submittedName>
</protein>
<sequence>MNPNLKKKFLKLIKIKSDVTLLIPIFLFLVCCKSGDFSLLSSPINREKNGTEIVKFSIHPYKGIVIRLEDEILPFKVLETDKNIALVEMAIPIYKDGKEIELKLSSPGFQNSSYRIRKPEELNEKLIALDKEGITHRFISRFKTGFQPKSVRFIDNTRLAIPLLEDEGMDVLDINSGQTVRLSPPEKYKKKLGFVETISIPEHNELWVSQMQANAVHVFDLKTLEYKATVDLTGKWSKILLYDPIRDLVYCSNWISEDISVIDRKTKTETRKTDKIGLPRGLLLSKDGKELYIAQFSASNQESGGGRLGIYSMDKEKLIDTIGPPGNKRHIVSGNTENKIYVSDMCCSKIEVYDLKEKKVQKSIPVFDKPNTIALSPDGKYLYVSCRGPNHPTEGYLKKGLVLGRVYVIDTTTDTVKEFWEAGNQPTGLDVSPDNRYLVISDFLDHQIRVYRRNGF</sequence>
<evidence type="ECO:0000313" key="2">
    <source>
        <dbReference type="Proteomes" id="UP000006253"/>
    </source>
</evidence>
<gene>
    <name evidence="1" type="ORF">LEP1GSC081_3090</name>
</gene>
<dbReference type="RefSeq" id="WP_004766950.1">
    <property type="nucleotide sequence ID" value="NZ_AHMY02000067.1"/>
</dbReference>
<name>A0A0E2AYB9_9LEPT</name>
<dbReference type="InterPro" id="IPR019405">
    <property type="entry name" value="Lactonase_7-beta_prop"/>
</dbReference>